<dbReference type="Pfam" id="PF03947">
    <property type="entry name" value="Ribosomal_L2_C"/>
    <property type="match status" value="1"/>
</dbReference>
<dbReference type="AlphaFoldDB" id="A0A955I4R3"/>
<sequence length="288" mass="31797">MALKKFKPTTPTRRHTMLVDRSELSKAAPQKRLLASQKSTAGRNNSGRITTRHRGGGVKTKYRIVDFKRDKQQVAAIVETLEYDPNRSAFLALLKYVDGERRYILAPDGLKVGDQIVSGDKDVAIEIGNTMPLSQIPQGTMVHAVEMWPGKGAIIGRSAGGAVQVMGGDKGYVQLRMPSGEIRLVKEECYATIGNVSNPEHKNQKLGSAGRKRKKGFRPAVRGVAMSWQHPHGAGQGKSGRHGTGGPAKDRWGNKVGTRTRKHRSVTSKFIVRRRPSKHKFKKYKTVI</sequence>
<dbReference type="InterPro" id="IPR014722">
    <property type="entry name" value="Rib_uL2_dom2"/>
</dbReference>
<evidence type="ECO:0000313" key="8">
    <source>
        <dbReference type="EMBL" id="MCA9379015.1"/>
    </source>
</evidence>
<proteinExistence type="inferred from homology"/>
<keyword evidence="4" id="KW-0694">RNA-binding</keyword>
<organism evidence="8 9">
    <name type="scientific">Candidatus Dojkabacteria bacterium</name>
    <dbReference type="NCBI Taxonomy" id="2099670"/>
    <lineage>
        <taxon>Bacteria</taxon>
        <taxon>Candidatus Dojkabacteria</taxon>
    </lineage>
</organism>
<dbReference type="GO" id="GO:0019843">
    <property type="term" value="F:rRNA binding"/>
    <property type="evidence" value="ECO:0007669"/>
    <property type="project" value="UniProtKB-UniRule"/>
</dbReference>
<dbReference type="PANTHER" id="PTHR13691">
    <property type="entry name" value="RIBOSOMAL PROTEIN L2"/>
    <property type="match status" value="1"/>
</dbReference>
<dbReference type="InterPro" id="IPR022669">
    <property type="entry name" value="Ribosomal_uL2_C"/>
</dbReference>
<dbReference type="EMBL" id="JAGQLI010000060">
    <property type="protein sequence ID" value="MCA9379015.1"/>
    <property type="molecule type" value="Genomic_DNA"/>
</dbReference>
<feature type="domain" description="Large ribosomal subunit protein uL2 RNA-binding" evidence="7">
    <location>
        <begin position="42"/>
        <end position="118"/>
    </location>
</feature>
<dbReference type="PANTHER" id="PTHR13691:SF5">
    <property type="entry name" value="LARGE RIBOSOMAL SUBUNIT PROTEIN UL2M"/>
    <property type="match status" value="1"/>
</dbReference>
<dbReference type="Pfam" id="PF00181">
    <property type="entry name" value="Ribosomal_L2_N"/>
    <property type="match status" value="1"/>
</dbReference>
<evidence type="ECO:0000313" key="9">
    <source>
        <dbReference type="Proteomes" id="UP000760819"/>
    </source>
</evidence>
<dbReference type="Gene3D" id="4.10.950.10">
    <property type="entry name" value="Ribosomal protein L2, domain 3"/>
    <property type="match status" value="1"/>
</dbReference>
<feature type="region of interest" description="Disordered" evidence="5">
    <location>
        <begin position="229"/>
        <end position="266"/>
    </location>
</feature>
<feature type="domain" description="Large ribosomal subunit protein uL2 C-terminal" evidence="6">
    <location>
        <begin position="125"/>
        <end position="255"/>
    </location>
</feature>
<dbReference type="SMART" id="SM01383">
    <property type="entry name" value="Ribosomal_L2"/>
    <property type="match status" value="1"/>
</dbReference>
<dbReference type="SMART" id="SM01382">
    <property type="entry name" value="Ribosomal_L2_C"/>
    <property type="match status" value="1"/>
</dbReference>
<keyword evidence="4" id="KW-0699">rRNA-binding</keyword>
<dbReference type="FunFam" id="2.30.30.30:FF:000001">
    <property type="entry name" value="50S ribosomal protein L2"/>
    <property type="match status" value="1"/>
</dbReference>
<evidence type="ECO:0000256" key="4">
    <source>
        <dbReference type="HAMAP-Rule" id="MF_01320"/>
    </source>
</evidence>
<dbReference type="FunFam" id="2.40.50.140:FF:000003">
    <property type="entry name" value="50S ribosomal protein L2"/>
    <property type="match status" value="1"/>
</dbReference>
<evidence type="ECO:0000256" key="3">
    <source>
        <dbReference type="ARBA" id="ARBA00023274"/>
    </source>
</evidence>
<name>A0A955I4R3_9BACT</name>
<dbReference type="GO" id="GO:0002181">
    <property type="term" value="P:cytoplasmic translation"/>
    <property type="evidence" value="ECO:0007669"/>
    <property type="project" value="TreeGrafter"/>
</dbReference>
<comment type="function">
    <text evidence="4">One of the primary rRNA binding proteins. Required for association of the 30S and 50S subunits to form the 70S ribosome, for tRNA binding and peptide bond formation. It has been suggested to have peptidyltransferase activity; this is somewhat controversial. Makes several contacts with the 16S rRNA in the 70S ribosome.</text>
</comment>
<dbReference type="InterPro" id="IPR022666">
    <property type="entry name" value="Ribosomal_uL2_RNA-bd_dom"/>
</dbReference>
<feature type="compositionally biased region" description="Polar residues" evidence="5">
    <location>
        <begin position="36"/>
        <end position="49"/>
    </location>
</feature>
<comment type="caution">
    <text evidence="8">The sequence shown here is derived from an EMBL/GenBank/DDBJ whole genome shotgun (WGS) entry which is preliminary data.</text>
</comment>
<dbReference type="Proteomes" id="UP000760819">
    <property type="component" value="Unassembled WGS sequence"/>
</dbReference>
<dbReference type="Gene3D" id="2.30.30.30">
    <property type="match status" value="1"/>
</dbReference>
<dbReference type="GO" id="GO:0016740">
    <property type="term" value="F:transferase activity"/>
    <property type="evidence" value="ECO:0007669"/>
    <property type="project" value="InterPro"/>
</dbReference>
<evidence type="ECO:0000259" key="6">
    <source>
        <dbReference type="SMART" id="SM01382"/>
    </source>
</evidence>
<dbReference type="Gene3D" id="2.40.50.140">
    <property type="entry name" value="Nucleic acid-binding proteins"/>
    <property type="match status" value="1"/>
</dbReference>
<feature type="compositionally biased region" description="Gly residues" evidence="5">
    <location>
        <begin position="234"/>
        <end position="246"/>
    </location>
</feature>
<dbReference type="InterPro" id="IPR005880">
    <property type="entry name" value="Ribosomal_uL2_bac/org-type"/>
</dbReference>
<keyword evidence="3 4" id="KW-0687">Ribonucleoprotein</keyword>
<reference evidence="8" key="2">
    <citation type="journal article" date="2021" name="Microbiome">
        <title>Successional dynamics and alternative stable states in a saline activated sludge microbial community over 9 years.</title>
        <authorList>
            <person name="Wang Y."/>
            <person name="Ye J."/>
            <person name="Ju F."/>
            <person name="Liu L."/>
            <person name="Boyd J.A."/>
            <person name="Deng Y."/>
            <person name="Parks D.H."/>
            <person name="Jiang X."/>
            <person name="Yin X."/>
            <person name="Woodcroft B.J."/>
            <person name="Tyson G.W."/>
            <person name="Hugenholtz P."/>
            <person name="Polz M.F."/>
            <person name="Zhang T."/>
        </authorList>
    </citation>
    <scope>NUCLEOTIDE SEQUENCE</scope>
    <source>
        <strain evidence="8">HKST-UBA12</strain>
    </source>
</reference>
<reference evidence="8" key="1">
    <citation type="submission" date="2020-04" db="EMBL/GenBank/DDBJ databases">
        <authorList>
            <person name="Zhang T."/>
        </authorList>
    </citation>
    <scope>NUCLEOTIDE SEQUENCE</scope>
    <source>
        <strain evidence="8">HKST-UBA12</strain>
    </source>
</reference>
<comment type="similarity">
    <text evidence="1 4">Belongs to the universal ribosomal protein uL2 family.</text>
</comment>
<comment type="subunit">
    <text evidence="4">Part of the 50S ribosomal subunit. Forms a bridge to the 30S subunit in the 70S ribosome.</text>
</comment>
<accession>A0A955I4R3</accession>
<dbReference type="InterPro" id="IPR012340">
    <property type="entry name" value="NA-bd_OB-fold"/>
</dbReference>
<dbReference type="InterPro" id="IPR008991">
    <property type="entry name" value="Translation_prot_SH3-like_sf"/>
</dbReference>
<feature type="region of interest" description="Disordered" evidence="5">
    <location>
        <begin position="23"/>
        <end position="55"/>
    </location>
</feature>
<evidence type="ECO:0000256" key="1">
    <source>
        <dbReference type="ARBA" id="ARBA00005636"/>
    </source>
</evidence>
<dbReference type="GO" id="GO:0015934">
    <property type="term" value="C:large ribosomal subunit"/>
    <property type="evidence" value="ECO:0007669"/>
    <property type="project" value="InterPro"/>
</dbReference>
<evidence type="ECO:0000256" key="2">
    <source>
        <dbReference type="ARBA" id="ARBA00022980"/>
    </source>
</evidence>
<protein>
    <recommendedName>
        <fullName evidence="4">Large ribosomal subunit protein uL2</fullName>
    </recommendedName>
</protein>
<gene>
    <name evidence="4 8" type="primary">rplB</name>
    <name evidence="8" type="ORF">KC640_01170</name>
</gene>
<evidence type="ECO:0000256" key="5">
    <source>
        <dbReference type="SAM" id="MobiDB-lite"/>
    </source>
</evidence>
<dbReference type="PIRSF" id="PIRSF002158">
    <property type="entry name" value="Ribosomal_L2"/>
    <property type="match status" value="1"/>
</dbReference>
<dbReference type="SUPFAM" id="SSF50104">
    <property type="entry name" value="Translation proteins SH3-like domain"/>
    <property type="match status" value="1"/>
</dbReference>
<dbReference type="InterPro" id="IPR002171">
    <property type="entry name" value="Ribosomal_uL2"/>
</dbReference>
<dbReference type="SUPFAM" id="SSF50249">
    <property type="entry name" value="Nucleic acid-binding proteins"/>
    <property type="match status" value="1"/>
</dbReference>
<keyword evidence="2 4" id="KW-0689">Ribosomal protein</keyword>
<dbReference type="InterPro" id="IPR014726">
    <property type="entry name" value="Ribosomal_uL2_dom3"/>
</dbReference>
<dbReference type="NCBIfam" id="TIGR01171">
    <property type="entry name" value="rplB_bact"/>
    <property type="match status" value="1"/>
</dbReference>
<dbReference type="HAMAP" id="MF_01320_B">
    <property type="entry name" value="Ribosomal_uL2_B"/>
    <property type="match status" value="1"/>
</dbReference>
<dbReference type="GO" id="GO:0003735">
    <property type="term" value="F:structural constituent of ribosome"/>
    <property type="evidence" value="ECO:0007669"/>
    <property type="project" value="InterPro"/>
</dbReference>
<evidence type="ECO:0000259" key="7">
    <source>
        <dbReference type="SMART" id="SM01383"/>
    </source>
</evidence>